<dbReference type="RefSeq" id="WP_386096983.1">
    <property type="nucleotide sequence ID" value="NZ_JBHUOZ010000001.1"/>
</dbReference>
<evidence type="ECO:0000313" key="1">
    <source>
        <dbReference type="EMBL" id="MFD2919618.1"/>
    </source>
</evidence>
<evidence type="ECO:0008006" key="3">
    <source>
        <dbReference type="Google" id="ProtNLM"/>
    </source>
</evidence>
<organism evidence="1 2">
    <name type="scientific">Terrimonas rubra</name>
    <dbReference type="NCBI Taxonomy" id="1035890"/>
    <lineage>
        <taxon>Bacteria</taxon>
        <taxon>Pseudomonadati</taxon>
        <taxon>Bacteroidota</taxon>
        <taxon>Chitinophagia</taxon>
        <taxon>Chitinophagales</taxon>
        <taxon>Chitinophagaceae</taxon>
        <taxon>Terrimonas</taxon>
    </lineage>
</organism>
<dbReference type="PROSITE" id="PS51257">
    <property type="entry name" value="PROKAR_LIPOPROTEIN"/>
    <property type="match status" value="1"/>
</dbReference>
<comment type="caution">
    <text evidence="1">The sequence shown here is derived from an EMBL/GenBank/DDBJ whole genome shotgun (WGS) entry which is preliminary data.</text>
</comment>
<gene>
    <name evidence="1" type="ORF">ACFS6H_07875</name>
</gene>
<reference evidence="2" key="1">
    <citation type="journal article" date="2019" name="Int. J. Syst. Evol. Microbiol.">
        <title>The Global Catalogue of Microorganisms (GCM) 10K type strain sequencing project: providing services to taxonomists for standard genome sequencing and annotation.</title>
        <authorList>
            <consortium name="The Broad Institute Genomics Platform"/>
            <consortium name="The Broad Institute Genome Sequencing Center for Infectious Disease"/>
            <person name="Wu L."/>
            <person name="Ma J."/>
        </authorList>
    </citation>
    <scope>NUCLEOTIDE SEQUENCE [LARGE SCALE GENOMIC DNA]</scope>
    <source>
        <strain evidence="2">KCTC 23299</strain>
    </source>
</reference>
<proteinExistence type="predicted"/>
<sequence>MKIIFTLCTCIITILFFSCQREPLDVLPEEETPPPVDPATCVLDTFQIEMKSEGQSFLFTPKKALNFNTITYVDSSDDNFKYVDSLVYDNQKRLKEIYSSSFVPPNNYSTHKRTEISYSADGKVSRELATWHNNETPAETDSLIILYRYVGDKLSTIIKLEPFAQRTYAHMNPSLIAYQPYLVSDSIVLTWTGDNITHLKNYVYNIEMDGSFTPYIPSDDISFEYDLSKTNPFNPHTPFLTLFTQSSNDLPSQPIAWSGKNLIKKITDNRRNEPNAEDLESYTYTYTFNTKGEITKIYMKSDSNLYTQEFSFTFNFFPKCQ</sequence>
<name>A0ABW6A2T9_9BACT</name>
<evidence type="ECO:0000313" key="2">
    <source>
        <dbReference type="Proteomes" id="UP001597511"/>
    </source>
</evidence>
<dbReference type="Proteomes" id="UP001597511">
    <property type="component" value="Unassembled WGS sequence"/>
</dbReference>
<keyword evidence="2" id="KW-1185">Reference proteome</keyword>
<accession>A0ABW6A2T9</accession>
<protein>
    <recommendedName>
        <fullName evidence="3">YD repeat-containing protein</fullName>
    </recommendedName>
</protein>
<dbReference type="EMBL" id="JBHUOZ010000001">
    <property type="protein sequence ID" value="MFD2919618.1"/>
    <property type="molecule type" value="Genomic_DNA"/>
</dbReference>